<dbReference type="Gene3D" id="3.40.50.12370">
    <property type="match status" value="1"/>
</dbReference>
<dbReference type="RefSeq" id="WP_052650133.1">
    <property type="nucleotide sequence ID" value="NZ_SUNH01000026.1"/>
</dbReference>
<protein>
    <submittedName>
        <fullName evidence="3">Universal stress protein</fullName>
    </submittedName>
</protein>
<proteinExistence type="inferred from homology"/>
<dbReference type="Pfam" id="PF00582">
    <property type="entry name" value="Usp"/>
    <property type="match status" value="1"/>
</dbReference>
<dbReference type="PANTHER" id="PTHR46268">
    <property type="entry name" value="STRESS RESPONSE PROTEIN NHAX"/>
    <property type="match status" value="1"/>
</dbReference>
<dbReference type="InterPro" id="IPR006016">
    <property type="entry name" value="UspA"/>
</dbReference>
<keyword evidence="4" id="KW-1185">Reference proteome</keyword>
<name>A0A4U0QJY8_9RHOB</name>
<comment type="similarity">
    <text evidence="1">Belongs to the universal stress protein A family.</text>
</comment>
<gene>
    <name evidence="3" type="ORF">FA740_15925</name>
</gene>
<dbReference type="AlphaFoldDB" id="A0A4U0QJY8"/>
<dbReference type="CDD" id="cd00293">
    <property type="entry name" value="USP-like"/>
    <property type="match status" value="1"/>
</dbReference>
<dbReference type="PANTHER" id="PTHR46268:SF6">
    <property type="entry name" value="UNIVERSAL STRESS PROTEIN UP12"/>
    <property type="match status" value="1"/>
</dbReference>
<comment type="caution">
    <text evidence="3">The sequence shown here is derived from an EMBL/GenBank/DDBJ whole genome shotgun (WGS) entry which is preliminary data.</text>
</comment>
<evidence type="ECO:0000313" key="4">
    <source>
        <dbReference type="Proteomes" id="UP000306223"/>
    </source>
</evidence>
<evidence type="ECO:0000313" key="3">
    <source>
        <dbReference type="EMBL" id="TJZ81979.1"/>
    </source>
</evidence>
<reference evidence="3 4" key="1">
    <citation type="submission" date="2019-04" db="EMBL/GenBank/DDBJ databases">
        <authorList>
            <person name="Li J."/>
        </authorList>
    </citation>
    <scope>NUCLEOTIDE SEQUENCE [LARGE SCALE GENOMIC DNA]</scope>
    <source>
        <strain evidence="3 4">CCTCC AB2016182</strain>
    </source>
</reference>
<evidence type="ECO:0000256" key="1">
    <source>
        <dbReference type="ARBA" id="ARBA00008791"/>
    </source>
</evidence>
<dbReference type="SUPFAM" id="SSF52402">
    <property type="entry name" value="Adenine nucleotide alpha hydrolases-like"/>
    <property type="match status" value="2"/>
</dbReference>
<evidence type="ECO:0000259" key="2">
    <source>
        <dbReference type="Pfam" id="PF00582"/>
    </source>
</evidence>
<dbReference type="EMBL" id="SUNH01000026">
    <property type="protein sequence ID" value="TJZ81979.1"/>
    <property type="molecule type" value="Genomic_DNA"/>
</dbReference>
<dbReference type="OrthoDB" id="5564966at2"/>
<organism evidence="3 4">
    <name type="scientific">Paracoccus hibiscisoli</name>
    <dbReference type="NCBI Taxonomy" id="2023261"/>
    <lineage>
        <taxon>Bacteria</taxon>
        <taxon>Pseudomonadati</taxon>
        <taxon>Pseudomonadota</taxon>
        <taxon>Alphaproteobacteria</taxon>
        <taxon>Rhodobacterales</taxon>
        <taxon>Paracoccaceae</taxon>
        <taxon>Paracoccus</taxon>
    </lineage>
</organism>
<dbReference type="Proteomes" id="UP000306223">
    <property type="component" value="Unassembled WGS sequence"/>
</dbReference>
<accession>A0A4U0QJY8</accession>
<sequence length="183" mass="19132">MLHVVDPEVSAALVLGDGGTEPPVMTEWLDARQPADAVRPEMLIRKGEPHTEILAAAEAGDHDLIVLGASRSRGPLAGLLGTTIQRVLRGSTRPVLSVRQQPQGPYRRVLIASDLSDPADLAAQTALWLGVLDSARIRLVHATGGDAAAAADTAPEAGLRALAARLDPVPSDRIEVSVLLAVC</sequence>
<feature type="domain" description="UspA" evidence="2">
    <location>
        <begin position="2"/>
        <end position="99"/>
    </location>
</feature>